<sequence>MDPTTAEPTSVHHVVAMPFPLQGHINAMMSLCKLLSSRKHNLLITFVVTEEWLHCIGSEPKPDKIRFASIPTVIERAKAVDFCGFDEVIKTKMEAPFEHLLDQLEPPVDRIIADFELQWPFGFRTRRNIPLASLWTMSASFFSALHHYHVFTPAQPEDLPLHFIDHGDEHVDDIPGISSTHLEDLRTVFHENDPRGMEMVLECISKGSKAQYLLINSVYELEPHAFDSLKAIFPFPVYPIGPAIRYLEFEVEHSSSTTTIGDNRPDYLKWLDLQSAGSVLYISLGSFFVVSNTQMDEFATALCISGVQFLWVARGEASRLKESCGDKGLVLPWCDQLKVLCHPSIGGFWSHCGWNSTQEAVYAGIPMLTFPLFLDQVPNSRQIVEDWKTGWRVKRSELGNEILVAKEDILQLVKRFMDLESFEGKKARKRAGELKDICHQAIIEGGSSRSHLDAFHLGGFTALFNLAMDECPLSLPGNSPSMPNVQASQSQYDSIKADGQSKIVNVPIDVEDDKDYNLSEFSEFDDDIIEDFSMEDDGINRAIGGKQLEGVWNGEGDSDHGDSDDLRSAKGSSDDEGNSRPRFPEFNQHFGMENVQLVKDQKFASHVVFKEALKEWCIKEKYDFEY</sequence>
<proteinExistence type="inferred from homology"/>
<evidence type="ECO:0008006" key="6">
    <source>
        <dbReference type="Google" id="ProtNLM"/>
    </source>
</evidence>
<name>A0A8J4VIE6_9ROSI</name>
<dbReference type="OrthoDB" id="5835829at2759"/>
<evidence type="ECO:0000313" key="4">
    <source>
        <dbReference type="EMBL" id="KAF3958857.1"/>
    </source>
</evidence>
<dbReference type="InterPro" id="IPR002213">
    <property type="entry name" value="UDP_glucos_trans"/>
</dbReference>
<dbReference type="Proteomes" id="UP000737018">
    <property type="component" value="Unassembled WGS sequence"/>
</dbReference>
<reference evidence="4" key="1">
    <citation type="submission" date="2020-03" db="EMBL/GenBank/DDBJ databases">
        <title>Castanea mollissima Vanexum genome sequencing.</title>
        <authorList>
            <person name="Staton M."/>
        </authorList>
    </citation>
    <scope>NUCLEOTIDE SEQUENCE</scope>
    <source>
        <tissue evidence="4">Leaf</tissue>
    </source>
</reference>
<dbReference type="PANTHER" id="PTHR11926">
    <property type="entry name" value="GLUCOSYL/GLUCURONOSYL TRANSFERASES"/>
    <property type="match status" value="1"/>
</dbReference>
<protein>
    <recommendedName>
        <fullName evidence="6">UDP-glycosyltransferase</fullName>
    </recommendedName>
</protein>
<dbReference type="AlphaFoldDB" id="A0A8J4VIE6"/>
<dbReference type="FunFam" id="3.40.50.2000:FF:000138">
    <property type="entry name" value="Glycosyltransferase"/>
    <property type="match status" value="1"/>
</dbReference>
<dbReference type="Gene3D" id="3.40.50.2000">
    <property type="entry name" value="Glycogen Phosphorylase B"/>
    <property type="match status" value="2"/>
</dbReference>
<evidence type="ECO:0000256" key="1">
    <source>
        <dbReference type="ARBA" id="ARBA00009995"/>
    </source>
</evidence>
<gene>
    <name evidence="4" type="ORF">CMV_016272</name>
</gene>
<dbReference type="EMBL" id="JRKL02002462">
    <property type="protein sequence ID" value="KAF3958857.1"/>
    <property type="molecule type" value="Genomic_DNA"/>
</dbReference>
<dbReference type="GO" id="GO:0080044">
    <property type="term" value="F:quercetin 7-O-glucosyltransferase activity"/>
    <property type="evidence" value="ECO:0007669"/>
    <property type="project" value="TreeGrafter"/>
</dbReference>
<feature type="region of interest" description="Disordered" evidence="3">
    <location>
        <begin position="545"/>
        <end position="586"/>
    </location>
</feature>
<dbReference type="Pfam" id="PF00201">
    <property type="entry name" value="UDPGT"/>
    <property type="match status" value="1"/>
</dbReference>
<evidence type="ECO:0000256" key="2">
    <source>
        <dbReference type="ARBA" id="ARBA00022679"/>
    </source>
</evidence>
<dbReference type="GO" id="GO:0080043">
    <property type="term" value="F:quercetin 3-O-glucosyltransferase activity"/>
    <property type="evidence" value="ECO:0007669"/>
    <property type="project" value="TreeGrafter"/>
</dbReference>
<dbReference type="SUPFAM" id="SSF53756">
    <property type="entry name" value="UDP-Glycosyltransferase/glycogen phosphorylase"/>
    <property type="match status" value="1"/>
</dbReference>
<dbReference type="PANTHER" id="PTHR11926:SF774">
    <property type="entry name" value="UDP-GLYCOSYLTRANSFERASE 85A1-RELATED"/>
    <property type="match status" value="1"/>
</dbReference>
<evidence type="ECO:0000313" key="5">
    <source>
        <dbReference type="Proteomes" id="UP000737018"/>
    </source>
</evidence>
<keyword evidence="5" id="KW-1185">Reference proteome</keyword>
<comment type="caution">
    <text evidence="4">The sequence shown here is derived from an EMBL/GenBank/DDBJ whole genome shotgun (WGS) entry which is preliminary data.</text>
</comment>
<comment type="similarity">
    <text evidence="1">Belongs to the UDP-glycosyltransferase family.</text>
</comment>
<keyword evidence="2" id="KW-0808">Transferase</keyword>
<feature type="compositionally biased region" description="Basic and acidic residues" evidence="3">
    <location>
        <begin position="557"/>
        <end position="568"/>
    </location>
</feature>
<evidence type="ECO:0000256" key="3">
    <source>
        <dbReference type="SAM" id="MobiDB-lite"/>
    </source>
</evidence>
<organism evidence="4 5">
    <name type="scientific">Castanea mollissima</name>
    <name type="common">Chinese chestnut</name>
    <dbReference type="NCBI Taxonomy" id="60419"/>
    <lineage>
        <taxon>Eukaryota</taxon>
        <taxon>Viridiplantae</taxon>
        <taxon>Streptophyta</taxon>
        <taxon>Embryophyta</taxon>
        <taxon>Tracheophyta</taxon>
        <taxon>Spermatophyta</taxon>
        <taxon>Magnoliopsida</taxon>
        <taxon>eudicotyledons</taxon>
        <taxon>Gunneridae</taxon>
        <taxon>Pentapetalae</taxon>
        <taxon>rosids</taxon>
        <taxon>fabids</taxon>
        <taxon>Fagales</taxon>
        <taxon>Fagaceae</taxon>
        <taxon>Castanea</taxon>
    </lineage>
</organism>
<accession>A0A8J4VIE6</accession>
<dbReference type="CDD" id="cd03784">
    <property type="entry name" value="GT1_Gtf-like"/>
    <property type="match status" value="1"/>
</dbReference>